<keyword evidence="8 13" id="KW-0547">Nucleotide-binding</keyword>
<evidence type="ECO:0000256" key="12">
    <source>
        <dbReference type="ARBA" id="ARBA00029757"/>
    </source>
</evidence>
<keyword evidence="7 13" id="KW-0808">Transferase</keyword>
<comment type="caution">
    <text evidence="13">Lacks conserved residue(s) required for the propagation of feature annotation.</text>
</comment>
<dbReference type="GO" id="GO:0005886">
    <property type="term" value="C:plasma membrane"/>
    <property type="evidence" value="ECO:0007669"/>
    <property type="project" value="TreeGrafter"/>
</dbReference>
<protein>
    <recommendedName>
        <fullName evidence="4 13">Tetraacyldisaccharide 4'-kinase</fullName>
        <ecNumber evidence="3 13">2.7.1.130</ecNumber>
    </recommendedName>
    <alternativeName>
        <fullName evidence="12 13">Lipid A 4'-kinase</fullName>
    </alternativeName>
</protein>
<evidence type="ECO:0000256" key="5">
    <source>
        <dbReference type="ARBA" id="ARBA00022516"/>
    </source>
</evidence>
<keyword evidence="9 13" id="KW-0418">Kinase</keyword>
<comment type="function">
    <text evidence="1 13">Transfers the gamma-phosphate of ATP to the 4'-position of a tetraacyldisaccharide 1-phosphate intermediate (termed DS-1-P) to form tetraacyldisaccharide 1,4'-bis-phosphate (lipid IVA).</text>
</comment>
<dbReference type="Proteomes" id="UP000254893">
    <property type="component" value="Unassembled WGS sequence"/>
</dbReference>
<evidence type="ECO:0000256" key="8">
    <source>
        <dbReference type="ARBA" id="ARBA00022741"/>
    </source>
</evidence>
<accession>A0A380C919</accession>
<sequence>MLLLRWFLFPITIIYTSIIWLRNRLYDYQLLKSRTYNIPLIVIGNLAIGGTGKSPMTEFLIRLLKDKIKLATLSRGYGRKTKGFRFVSTQSTSAEAGDEPLQFKRKFPEITVAVCEDRCYGVEQLKDQHDLIILDDAFQHRKLKPTYSILLFEYTSLSGAAILLPTGNFRDMMMESHRANIIIVTKTPEDATEEDKNKIIRKISRHNSTASIYFSKIKYDKWMDKNGSGCYTNLKETDVLLITGIANPNPLINHLQPNVNRLIHMSYPDHHAFSETDISKIEEMYKAITGSNKLILTTEKDFQRLYGTRLHHFPFYYIPIQIAFDTSDYQNIERSISDHLGL</sequence>
<dbReference type="SUPFAM" id="SSF52540">
    <property type="entry name" value="P-loop containing nucleoside triphosphate hydrolases"/>
    <property type="match status" value="1"/>
</dbReference>
<evidence type="ECO:0000256" key="9">
    <source>
        <dbReference type="ARBA" id="ARBA00022777"/>
    </source>
</evidence>
<comment type="similarity">
    <text evidence="13">Belongs to the LpxK family.</text>
</comment>
<keyword evidence="10 13" id="KW-0067">ATP-binding</keyword>
<comment type="catalytic activity">
    <reaction evidence="13">
        <text>a lipid A disaccharide + ATP = a lipid IVA + ADP + H(+)</text>
        <dbReference type="Rhea" id="RHEA:67840"/>
        <dbReference type="ChEBI" id="CHEBI:15378"/>
        <dbReference type="ChEBI" id="CHEBI:30616"/>
        <dbReference type="ChEBI" id="CHEBI:176343"/>
        <dbReference type="ChEBI" id="CHEBI:176425"/>
        <dbReference type="ChEBI" id="CHEBI:456216"/>
        <dbReference type="EC" id="2.7.1.130"/>
    </reaction>
</comment>
<dbReference type="Pfam" id="PF02606">
    <property type="entry name" value="LpxK"/>
    <property type="match status" value="1"/>
</dbReference>
<evidence type="ECO:0000313" key="16">
    <source>
        <dbReference type="Proteomes" id="UP000254893"/>
    </source>
</evidence>
<evidence type="ECO:0000256" key="2">
    <source>
        <dbReference type="ARBA" id="ARBA00004870"/>
    </source>
</evidence>
<dbReference type="PANTHER" id="PTHR42724">
    <property type="entry name" value="TETRAACYLDISACCHARIDE 4'-KINASE"/>
    <property type="match status" value="1"/>
</dbReference>
<evidence type="ECO:0000256" key="3">
    <source>
        <dbReference type="ARBA" id="ARBA00012071"/>
    </source>
</evidence>
<evidence type="ECO:0000256" key="10">
    <source>
        <dbReference type="ARBA" id="ARBA00022840"/>
    </source>
</evidence>
<evidence type="ECO:0000256" key="6">
    <source>
        <dbReference type="ARBA" id="ARBA00022556"/>
    </source>
</evidence>
<organism evidence="15 16">
    <name type="scientific">Sphingobacterium spiritivorum</name>
    <name type="common">Flavobacterium spiritivorum</name>
    <dbReference type="NCBI Taxonomy" id="258"/>
    <lineage>
        <taxon>Bacteria</taxon>
        <taxon>Pseudomonadati</taxon>
        <taxon>Bacteroidota</taxon>
        <taxon>Sphingobacteriia</taxon>
        <taxon>Sphingobacteriales</taxon>
        <taxon>Sphingobacteriaceae</taxon>
        <taxon>Sphingobacterium</taxon>
    </lineage>
</organism>
<evidence type="ECO:0000313" key="15">
    <source>
        <dbReference type="EMBL" id="SUJ15481.1"/>
    </source>
</evidence>
<evidence type="ECO:0000256" key="11">
    <source>
        <dbReference type="ARBA" id="ARBA00023098"/>
    </source>
</evidence>
<keyword evidence="6 13" id="KW-0441">Lipid A biosynthesis</keyword>
<dbReference type="GO" id="GO:0009245">
    <property type="term" value="P:lipid A biosynthetic process"/>
    <property type="evidence" value="ECO:0007669"/>
    <property type="project" value="UniProtKB-UniRule"/>
</dbReference>
<gene>
    <name evidence="13 15" type="primary">lpxK</name>
    <name evidence="15" type="ORF">NCTC11388_02490</name>
</gene>
<dbReference type="HAMAP" id="MF_00409">
    <property type="entry name" value="LpxK"/>
    <property type="match status" value="1"/>
</dbReference>
<name>A0A380C919_SPHSI</name>
<dbReference type="GO" id="GO:0009029">
    <property type="term" value="F:lipid-A 4'-kinase activity"/>
    <property type="evidence" value="ECO:0007669"/>
    <property type="project" value="UniProtKB-UniRule"/>
</dbReference>
<dbReference type="RefSeq" id="WP_115170344.1">
    <property type="nucleotide sequence ID" value="NZ_UGYW01000002.1"/>
</dbReference>
<dbReference type="NCBIfam" id="TIGR00682">
    <property type="entry name" value="lpxK"/>
    <property type="match status" value="1"/>
</dbReference>
<dbReference type="InterPro" id="IPR003758">
    <property type="entry name" value="LpxK"/>
</dbReference>
<dbReference type="AlphaFoldDB" id="A0A380C919"/>
<evidence type="ECO:0000256" key="7">
    <source>
        <dbReference type="ARBA" id="ARBA00022679"/>
    </source>
</evidence>
<proteinExistence type="inferred from homology"/>
<keyword evidence="14" id="KW-0472">Membrane</keyword>
<keyword evidence="14" id="KW-0812">Transmembrane</keyword>
<comment type="pathway">
    <text evidence="2 13">Glycolipid biosynthesis; lipid IV(A) biosynthesis; lipid IV(A) from (3R)-3-hydroxytetradecanoyl-[acyl-carrier-protein] and UDP-N-acetyl-alpha-D-glucosamine: step 6/6.</text>
</comment>
<keyword evidence="11 13" id="KW-0443">Lipid metabolism</keyword>
<feature type="transmembrane region" description="Helical" evidence="14">
    <location>
        <begin position="6"/>
        <end position="25"/>
    </location>
</feature>
<dbReference type="PANTHER" id="PTHR42724:SF1">
    <property type="entry name" value="TETRAACYLDISACCHARIDE 4'-KINASE, MITOCHONDRIAL-RELATED"/>
    <property type="match status" value="1"/>
</dbReference>
<reference evidence="15 16" key="1">
    <citation type="submission" date="2018-06" db="EMBL/GenBank/DDBJ databases">
        <authorList>
            <consortium name="Pathogen Informatics"/>
            <person name="Doyle S."/>
        </authorList>
    </citation>
    <scope>NUCLEOTIDE SEQUENCE [LARGE SCALE GENOMIC DNA]</scope>
    <source>
        <strain evidence="15 16">NCTC11388</strain>
    </source>
</reference>
<dbReference type="GO" id="GO:0009244">
    <property type="term" value="P:lipopolysaccharide core region biosynthetic process"/>
    <property type="evidence" value="ECO:0007669"/>
    <property type="project" value="TreeGrafter"/>
</dbReference>
<keyword evidence="14" id="KW-1133">Transmembrane helix</keyword>
<keyword evidence="5 13" id="KW-0444">Lipid biosynthesis</keyword>
<evidence type="ECO:0000256" key="4">
    <source>
        <dbReference type="ARBA" id="ARBA00016436"/>
    </source>
</evidence>
<dbReference type="GO" id="GO:0005524">
    <property type="term" value="F:ATP binding"/>
    <property type="evidence" value="ECO:0007669"/>
    <property type="project" value="UniProtKB-UniRule"/>
</dbReference>
<evidence type="ECO:0000256" key="1">
    <source>
        <dbReference type="ARBA" id="ARBA00002274"/>
    </source>
</evidence>
<dbReference type="EC" id="2.7.1.130" evidence="3 13"/>
<dbReference type="UniPathway" id="UPA00359">
    <property type="reaction ID" value="UER00482"/>
</dbReference>
<dbReference type="EMBL" id="UGYW01000002">
    <property type="protein sequence ID" value="SUJ15481.1"/>
    <property type="molecule type" value="Genomic_DNA"/>
</dbReference>
<evidence type="ECO:0000256" key="13">
    <source>
        <dbReference type="HAMAP-Rule" id="MF_00409"/>
    </source>
</evidence>
<dbReference type="InterPro" id="IPR027417">
    <property type="entry name" value="P-loop_NTPase"/>
</dbReference>
<evidence type="ECO:0000256" key="14">
    <source>
        <dbReference type="SAM" id="Phobius"/>
    </source>
</evidence>